<dbReference type="STRING" id="1390249.BHU72_12820"/>
<keyword evidence="3 5" id="KW-0067">ATP-binding</keyword>
<dbReference type="Gene3D" id="3.40.50.300">
    <property type="entry name" value="P-loop containing nucleotide triphosphate hydrolases"/>
    <property type="match status" value="1"/>
</dbReference>
<dbReference type="PROSITE" id="PS00211">
    <property type="entry name" value="ABC_TRANSPORTER_1"/>
    <property type="match status" value="1"/>
</dbReference>
<dbReference type="InterPro" id="IPR003593">
    <property type="entry name" value="AAA+_ATPase"/>
</dbReference>
<evidence type="ECO:0000313" key="6">
    <source>
        <dbReference type="Proteomes" id="UP000095255"/>
    </source>
</evidence>
<dbReference type="PROSITE" id="PS50893">
    <property type="entry name" value="ABC_TRANSPORTER_2"/>
    <property type="match status" value="1"/>
</dbReference>
<reference evidence="5 6" key="1">
    <citation type="submission" date="2016-09" db="EMBL/GenBank/DDBJ databases">
        <title>Desulfuribacillus arsenicus sp. nov., an obligately anaerobic, dissimilatory arsenic- and antimonate-reducing bacterium isolated from anoxic sediments.</title>
        <authorList>
            <person name="Abin C.A."/>
            <person name="Hollibaugh J.T."/>
        </authorList>
    </citation>
    <scope>NUCLEOTIDE SEQUENCE [LARGE SCALE GENOMIC DNA]</scope>
    <source>
        <strain evidence="5 6">MLFW-2</strain>
    </source>
</reference>
<comment type="caution">
    <text evidence="5">The sequence shown here is derived from an EMBL/GenBank/DDBJ whole genome shotgun (WGS) entry which is preliminary data.</text>
</comment>
<dbReference type="InterPro" id="IPR027417">
    <property type="entry name" value="P-loop_NTPase"/>
</dbReference>
<dbReference type="AlphaFoldDB" id="A0A1E5L8M9"/>
<dbReference type="CDD" id="cd03230">
    <property type="entry name" value="ABC_DR_subfamily_A"/>
    <property type="match status" value="1"/>
</dbReference>
<protein>
    <submittedName>
        <fullName evidence="5">Sodium ABC transporter ATP-binding protein</fullName>
    </submittedName>
</protein>
<accession>A0A1E5L8M9</accession>
<keyword evidence="1" id="KW-0813">Transport</keyword>
<dbReference type="Pfam" id="PF00005">
    <property type="entry name" value="ABC_tran"/>
    <property type="match status" value="1"/>
</dbReference>
<keyword evidence="6" id="KW-1185">Reference proteome</keyword>
<dbReference type="InterPro" id="IPR003439">
    <property type="entry name" value="ABC_transporter-like_ATP-bd"/>
</dbReference>
<dbReference type="RefSeq" id="WP_069701086.1">
    <property type="nucleotide sequence ID" value="NZ_MJAT01000003.1"/>
</dbReference>
<dbReference type="InterPro" id="IPR017871">
    <property type="entry name" value="ABC_transporter-like_CS"/>
</dbReference>
<evidence type="ECO:0000256" key="1">
    <source>
        <dbReference type="ARBA" id="ARBA00022448"/>
    </source>
</evidence>
<dbReference type="GO" id="GO:0005524">
    <property type="term" value="F:ATP binding"/>
    <property type="evidence" value="ECO:0007669"/>
    <property type="project" value="UniProtKB-KW"/>
</dbReference>
<dbReference type="SMART" id="SM00382">
    <property type="entry name" value="AAA"/>
    <property type="match status" value="1"/>
</dbReference>
<dbReference type="GO" id="GO:0016887">
    <property type="term" value="F:ATP hydrolysis activity"/>
    <property type="evidence" value="ECO:0007669"/>
    <property type="project" value="InterPro"/>
</dbReference>
<feature type="domain" description="ABC transporter" evidence="4">
    <location>
        <begin position="2"/>
        <end position="230"/>
    </location>
</feature>
<dbReference type="Proteomes" id="UP000095255">
    <property type="component" value="Unassembled WGS sequence"/>
</dbReference>
<sequence length="288" mass="33087">MKHILEIKNFSKRYQSSAIENISFSLEPGYVMGLIGPNGAGKTTIIKAIMNLIKKDDGVINVFGLDHIVHEQVIKDQIGFVYDENYFYEHLTPKQIESIISPFYSEWNHQLFKSYLERFEILQNQKIKQMSKGMKMKFSIAMALSHNAKLLILDEPTAGLDPIVRRTILDILREVIAGGDRSVLFSTHITGDLEQIADYITFVHQGKLIFSKEKEELYDQYAIVKGEKGILDRDIRKLFLSVDENPYGFEGLTAHIDQLRPLLDEQVIIERPTLEQIMVYTVRGKCCD</sequence>
<gene>
    <name evidence="5" type="ORF">BHU72_12820</name>
</gene>
<dbReference type="InterPro" id="IPR051782">
    <property type="entry name" value="ABC_Transporter_VariousFunc"/>
</dbReference>
<organism evidence="5 6">
    <name type="scientific">Desulfuribacillus stibiiarsenatis</name>
    <dbReference type="NCBI Taxonomy" id="1390249"/>
    <lineage>
        <taxon>Bacteria</taxon>
        <taxon>Bacillati</taxon>
        <taxon>Bacillota</taxon>
        <taxon>Desulfuribacillia</taxon>
        <taxon>Desulfuribacillales</taxon>
        <taxon>Desulfuribacillaceae</taxon>
        <taxon>Desulfuribacillus</taxon>
    </lineage>
</organism>
<keyword evidence="2" id="KW-0547">Nucleotide-binding</keyword>
<evidence type="ECO:0000256" key="2">
    <source>
        <dbReference type="ARBA" id="ARBA00022741"/>
    </source>
</evidence>
<dbReference type="EMBL" id="MJAT01000003">
    <property type="protein sequence ID" value="OEH86491.1"/>
    <property type="molecule type" value="Genomic_DNA"/>
</dbReference>
<name>A0A1E5L8M9_9FIRM</name>
<proteinExistence type="predicted"/>
<dbReference type="OrthoDB" id="9804819at2"/>
<evidence type="ECO:0000259" key="4">
    <source>
        <dbReference type="PROSITE" id="PS50893"/>
    </source>
</evidence>
<dbReference type="SUPFAM" id="SSF52540">
    <property type="entry name" value="P-loop containing nucleoside triphosphate hydrolases"/>
    <property type="match status" value="1"/>
</dbReference>
<evidence type="ECO:0000256" key="3">
    <source>
        <dbReference type="ARBA" id="ARBA00022840"/>
    </source>
</evidence>
<dbReference type="PANTHER" id="PTHR42939:SF3">
    <property type="entry name" value="ABC TRANSPORTER ATP-BINDING COMPONENT"/>
    <property type="match status" value="1"/>
</dbReference>
<dbReference type="PANTHER" id="PTHR42939">
    <property type="entry name" value="ABC TRANSPORTER ATP-BINDING PROTEIN ALBC-RELATED"/>
    <property type="match status" value="1"/>
</dbReference>
<evidence type="ECO:0000313" key="5">
    <source>
        <dbReference type="EMBL" id="OEH86491.1"/>
    </source>
</evidence>